<evidence type="ECO:0000313" key="1">
    <source>
        <dbReference type="EMBL" id="GFY17681.1"/>
    </source>
</evidence>
<sequence length="278" mass="30615">MFRHQVKFATESRIPPQDNVTDDLKTTQFEYCAVRQSVGWESTAHKCFESSSANALCNLSNSKNRRHRSTTLERDKLSSPYTASIHRCIPRPPIPPPPKTESLLVVPSYSPACSVVDDNVCKRLLFGVKPHCNYGTSKVAHASVSLPINGTTIHADYCDDAVQQPFITVSLCSNPTIVKMSAEAGIISKHNLAPICCPCPPFIAPLAEETPMVFSEGLLTGHDCLCAHLFRFNLVTSPICVLCDTGKDMTAAHLDECSALNDLNCIVKRHWRARCLMT</sequence>
<accession>A0A8X6SQE2</accession>
<dbReference type="EMBL" id="BMAU01021346">
    <property type="protein sequence ID" value="GFY17681.1"/>
    <property type="molecule type" value="Genomic_DNA"/>
</dbReference>
<dbReference type="Proteomes" id="UP000887159">
    <property type="component" value="Unassembled WGS sequence"/>
</dbReference>
<evidence type="ECO:0000313" key="2">
    <source>
        <dbReference type="Proteomes" id="UP000887159"/>
    </source>
</evidence>
<reference evidence="1" key="1">
    <citation type="submission" date="2020-08" db="EMBL/GenBank/DDBJ databases">
        <title>Multicomponent nature underlies the extraordinary mechanical properties of spider dragline silk.</title>
        <authorList>
            <person name="Kono N."/>
            <person name="Nakamura H."/>
            <person name="Mori M."/>
            <person name="Yoshida Y."/>
            <person name="Ohtoshi R."/>
            <person name="Malay A.D."/>
            <person name="Moran D.A.P."/>
            <person name="Tomita M."/>
            <person name="Numata K."/>
            <person name="Arakawa K."/>
        </authorList>
    </citation>
    <scope>NUCLEOTIDE SEQUENCE</scope>
</reference>
<proteinExistence type="predicted"/>
<keyword evidence="2" id="KW-1185">Reference proteome</keyword>
<name>A0A8X6SQE2_TRICX</name>
<protein>
    <submittedName>
        <fullName evidence="1">Uncharacterized protein</fullName>
    </submittedName>
</protein>
<gene>
    <name evidence="1" type="primary">X975_09438</name>
    <name evidence="1" type="ORF">TNCV_1074161</name>
</gene>
<dbReference type="AlphaFoldDB" id="A0A8X6SQE2"/>
<comment type="caution">
    <text evidence="1">The sequence shown here is derived from an EMBL/GenBank/DDBJ whole genome shotgun (WGS) entry which is preliminary data.</text>
</comment>
<organism evidence="1 2">
    <name type="scientific">Trichonephila clavipes</name>
    <name type="common">Golden silk orbweaver</name>
    <name type="synonym">Nephila clavipes</name>
    <dbReference type="NCBI Taxonomy" id="2585209"/>
    <lineage>
        <taxon>Eukaryota</taxon>
        <taxon>Metazoa</taxon>
        <taxon>Ecdysozoa</taxon>
        <taxon>Arthropoda</taxon>
        <taxon>Chelicerata</taxon>
        <taxon>Arachnida</taxon>
        <taxon>Araneae</taxon>
        <taxon>Araneomorphae</taxon>
        <taxon>Entelegynae</taxon>
        <taxon>Araneoidea</taxon>
        <taxon>Nephilidae</taxon>
        <taxon>Trichonephila</taxon>
    </lineage>
</organism>